<organism evidence="1 2">
    <name type="scientific">Madurella mycetomatis</name>
    <dbReference type="NCBI Taxonomy" id="100816"/>
    <lineage>
        <taxon>Eukaryota</taxon>
        <taxon>Fungi</taxon>
        <taxon>Dikarya</taxon>
        <taxon>Ascomycota</taxon>
        <taxon>Pezizomycotina</taxon>
        <taxon>Sordariomycetes</taxon>
        <taxon>Sordariomycetidae</taxon>
        <taxon>Sordariales</taxon>
        <taxon>Sordariales incertae sedis</taxon>
        <taxon>Madurella</taxon>
    </lineage>
</organism>
<dbReference type="STRING" id="100816.A0A175VRV9"/>
<proteinExistence type="predicted"/>
<comment type="caution">
    <text evidence="1">The sequence shown here is derived from an EMBL/GenBank/DDBJ whole genome shotgun (WGS) entry which is preliminary data.</text>
</comment>
<dbReference type="AlphaFoldDB" id="A0A175VRV9"/>
<dbReference type="EMBL" id="LCTW02000392">
    <property type="protein sequence ID" value="KXX74052.1"/>
    <property type="molecule type" value="Genomic_DNA"/>
</dbReference>
<evidence type="ECO:0000313" key="1">
    <source>
        <dbReference type="EMBL" id="KXX74052.1"/>
    </source>
</evidence>
<accession>A0A175VRV9</accession>
<feature type="non-terminal residue" evidence="1">
    <location>
        <position position="1"/>
    </location>
</feature>
<sequence>VSPSLFWPYVEGEEPRGPLWPSLARLTVEFDSASPCGRWYFRAAPGDEHNVPASDEPLPADTAGHMPPGYGSYEDTQRALEYERSMRPVGREGDGTFDSLDDFRTTPDDEVMLPLLEAFARAVAQMPSLKTANLTTPLPDPHIEWFVSYGAPGTRCGYEEYAEEDGVLSKPRFFFHVQDWRPSDQVLDLFRRVGRERSQQDAVIAFLPSLY</sequence>
<dbReference type="OrthoDB" id="5333491at2759"/>
<reference evidence="1 2" key="1">
    <citation type="journal article" date="2016" name="Genome Announc.">
        <title>Genome Sequence of Madurella mycetomatis mm55, Isolated from a Human Mycetoma Case in Sudan.</title>
        <authorList>
            <person name="Smit S."/>
            <person name="Derks M.F."/>
            <person name="Bervoets S."/>
            <person name="Fahal A."/>
            <person name="van Leeuwen W."/>
            <person name="van Belkum A."/>
            <person name="van de Sande W.W."/>
        </authorList>
    </citation>
    <scope>NUCLEOTIDE SEQUENCE [LARGE SCALE GENOMIC DNA]</scope>
    <source>
        <strain evidence="2">mm55</strain>
    </source>
</reference>
<dbReference type="Proteomes" id="UP000078237">
    <property type="component" value="Unassembled WGS sequence"/>
</dbReference>
<name>A0A175VRV9_9PEZI</name>
<evidence type="ECO:0000313" key="2">
    <source>
        <dbReference type="Proteomes" id="UP000078237"/>
    </source>
</evidence>
<dbReference type="VEuPathDB" id="FungiDB:MMYC01_209829"/>
<protein>
    <submittedName>
        <fullName evidence="1">Uncharacterized protein</fullName>
    </submittedName>
</protein>
<gene>
    <name evidence="1" type="ORF">MMYC01_209829</name>
</gene>
<keyword evidence="2" id="KW-1185">Reference proteome</keyword>